<gene>
    <name evidence="1" type="ORF">ACFSUF_14130</name>
</gene>
<comment type="caution">
    <text evidence="1">The sequence shown here is derived from an EMBL/GenBank/DDBJ whole genome shotgun (WGS) entry which is preliminary data.</text>
</comment>
<evidence type="ECO:0000313" key="2">
    <source>
        <dbReference type="Proteomes" id="UP001597541"/>
    </source>
</evidence>
<protein>
    <submittedName>
        <fullName evidence="1">Uncharacterized protein</fullName>
    </submittedName>
</protein>
<evidence type="ECO:0000313" key="1">
    <source>
        <dbReference type="EMBL" id="MFD2613566.1"/>
    </source>
</evidence>
<proteinExistence type="predicted"/>
<dbReference type="EMBL" id="JBHUME010000008">
    <property type="protein sequence ID" value="MFD2613566.1"/>
    <property type="molecule type" value="Genomic_DNA"/>
</dbReference>
<name>A0ABW5PF34_9BACL</name>
<organism evidence="1 2">
    <name type="scientific">Paenibacillus gansuensis</name>
    <dbReference type="NCBI Taxonomy" id="306542"/>
    <lineage>
        <taxon>Bacteria</taxon>
        <taxon>Bacillati</taxon>
        <taxon>Bacillota</taxon>
        <taxon>Bacilli</taxon>
        <taxon>Bacillales</taxon>
        <taxon>Paenibacillaceae</taxon>
        <taxon>Paenibacillus</taxon>
    </lineage>
</organism>
<dbReference type="RefSeq" id="WP_377603586.1">
    <property type="nucleotide sequence ID" value="NZ_JBHUME010000008.1"/>
</dbReference>
<reference evidence="2" key="1">
    <citation type="journal article" date="2019" name="Int. J. Syst. Evol. Microbiol.">
        <title>The Global Catalogue of Microorganisms (GCM) 10K type strain sequencing project: providing services to taxonomists for standard genome sequencing and annotation.</title>
        <authorList>
            <consortium name="The Broad Institute Genomics Platform"/>
            <consortium name="The Broad Institute Genome Sequencing Center for Infectious Disease"/>
            <person name="Wu L."/>
            <person name="Ma J."/>
        </authorList>
    </citation>
    <scope>NUCLEOTIDE SEQUENCE [LARGE SCALE GENOMIC DNA]</scope>
    <source>
        <strain evidence="2">KCTC 3950</strain>
    </source>
</reference>
<keyword evidence="2" id="KW-1185">Reference proteome</keyword>
<accession>A0ABW5PF34</accession>
<dbReference type="Proteomes" id="UP001597541">
    <property type="component" value="Unassembled WGS sequence"/>
</dbReference>
<sequence>MRKDALSIALNQLISNRFNELQADNIAKNEELGKEIASYQEAFLKSMNTQQKNFFESLEQLMAEELTQQCEAFYRAGIRDGMLLKEAF</sequence>